<accession>A0ABS6EBY4</accession>
<keyword evidence="3" id="KW-1185">Reference proteome</keyword>
<evidence type="ECO:0000313" key="2">
    <source>
        <dbReference type="EMBL" id="MBU5482699.1"/>
    </source>
</evidence>
<evidence type="ECO:0000313" key="3">
    <source>
        <dbReference type="Proteomes" id="UP000726170"/>
    </source>
</evidence>
<organism evidence="2 3">
    <name type="scientific">Clostridium mobile</name>
    <dbReference type="NCBI Taxonomy" id="2841512"/>
    <lineage>
        <taxon>Bacteria</taxon>
        <taxon>Bacillati</taxon>
        <taxon>Bacillota</taxon>
        <taxon>Clostridia</taxon>
        <taxon>Eubacteriales</taxon>
        <taxon>Clostridiaceae</taxon>
        <taxon>Clostridium</taxon>
    </lineage>
</organism>
<sequence length="302" mass="34573">MFNWKKKNEEKEDNIVEEEIIEDGFRPTYNVELLYEKMPNFSADALLKKLRESCENVEILTETKDKGLLAFIFEDYLVEYKDNKRVPAQCIIAKTDKVIELKSFESSIQQSWEWREAGEAIENCKYSILVSDMMAAGLEYQSRLELFQKFLVAILEEFPCNAIHWVPSGQIVNPISYIESQKDSSNLGHLYGAVNVRFFNISNGSENEMLMDTVGLAALGIPDLQCHFIDLDPGKIGSILYNYAYYLFENGDVIEDGHTVEGTERGGKWKCQHEFSLVEPQRIVVDMNPGREHAAGNRAEIE</sequence>
<reference evidence="2 3" key="1">
    <citation type="submission" date="2021-06" db="EMBL/GenBank/DDBJ databases">
        <authorList>
            <person name="Sun Q."/>
            <person name="Li D."/>
        </authorList>
    </citation>
    <scope>NUCLEOTIDE SEQUENCE [LARGE SCALE GENOMIC DNA]</scope>
    <source>
        <strain evidence="2 3">MSJ-11</strain>
    </source>
</reference>
<dbReference type="Proteomes" id="UP000726170">
    <property type="component" value="Unassembled WGS sequence"/>
</dbReference>
<dbReference type="InterPro" id="IPR025357">
    <property type="entry name" value="DUF4261"/>
</dbReference>
<protein>
    <submittedName>
        <fullName evidence="2">DUF4261 domain-containing protein</fullName>
    </submittedName>
</protein>
<dbReference type="RefSeq" id="WP_216437125.1">
    <property type="nucleotide sequence ID" value="NZ_JAHLQF010000001.1"/>
</dbReference>
<evidence type="ECO:0000259" key="1">
    <source>
        <dbReference type="Pfam" id="PF14080"/>
    </source>
</evidence>
<comment type="caution">
    <text evidence="2">The sequence shown here is derived from an EMBL/GenBank/DDBJ whole genome shotgun (WGS) entry which is preliminary data.</text>
</comment>
<feature type="domain" description="DUF4261" evidence="1">
    <location>
        <begin position="212"/>
        <end position="287"/>
    </location>
</feature>
<gene>
    <name evidence="2" type="ORF">KQI86_00085</name>
</gene>
<proteinExistence type="predicted"/>
<name>A0ABS6EBY4_9CLOT</name>
<dbReference type="Pfam" id="PF14080">
    <property type="entry name" value="DUF4261"/>
    <property type="match status" value="1"/>
</dbReference>
<dbReference type="EMBL" id="JAHLQF010000001">
    <property type="protein sequence ID" value="MBU5482699.1"/>
    <property type="molecule type" value="Genomic_DNA"/>
</dbReference>